<evidence type="ECO:0000313" key="2">
    <source>
        <dbReference type="Proteomes" id="UP000228934"/>
    </source>
</evidence>
<reference evidence="2" key="1">
    <citation type="journal article" date="2017" name="Nat. Commun.">
        <title>The North American bullfrog draft genome provides insight into hormonal regulation of long noncoding RNA.</title>
        <authorList>
            <person name="Hammond S.A."/>
            <person name="Warren R.L."/>
            <person name="Vandervalk B.P."/>
            <person name="Kucuk E."/>
            <person name="Khan H."/>
            <person name="Gibb E.A."/>
            <person name="Pandoh P."/>
            <person name="Kirk H."/>
            <person name="Zhao Y."/>
            <person name="Jones M."/>
            <person name="Mungall A.J."/>
            <person name="Coope R."/>
            <person name="Pleasance S."/>
            <person name="Moore R.A."/>
            <person name="Holt R.A."/>
            <person name="Round J.M."/>
            <person name="Ohora S."/>
            <person name="Walle B.V."/>
            <person name="Veldhoen N."/>
            <person name="Helbing C.C."/>
            <person name="Birol I."/>
        </authorList>
    </citation>
    <scope>NUCLEOTIDE SEQUENCE [LARGE SCALE GENOMIC DNA]</scope>
</reference>
<sequence>MKVGETLELTHLEKLDFSGTRNNGGSQTSLLSEWMMQKIVCIAYDSQPHSKFKVPPSIRCSQQSAPFHQVSPSEYPLPSGVPIRVPPSIRCPHHSAPFHQVSSSEFPLTSGVFIRVPPFIRCLHQSAPLHQVSSSECSLPSGAPSRVPLYLLVPG</sequence>
<keyword evidence="2" id="KW-1185">Reference proteome</keyword>
<evidence type="ECO:0000313" key="1">
    <source>
        <dbReference type="EMBL" id="PIN99371.1"/>
    </source>
</evidence>
<proteinExistence type="predicted"/>
<accession>A0A2G9P7P8</accession>
<dbReference type="EMBL" id="KV922591">
    <property type="protein sequence ID" value="PIN99371.1"/>
    <property type="molecule type" value="Genomic_DNA"/>
</dbReference>
<protein>
    <submittedName>
        <fullName evidence="1">Uncharacterized protein</fullName>
    </submittedName>
</protein>
<gene>
    <name evidence="1" type="ORF">AB205_0057780</name>
</gene>
<name>A0A2G9P7P8_AQUCT</name>
<feature type="non-terminal residue" evidence="1">
    <location>
        <position position="155"/>
    </location>
</feature>
<dbReference type="AlphaFoldDB" id="A0A2G9P7P8"/>
<dbReference type="Proteomes" id="UP000228934">
    <property type="component" value="Unassembled WGS sequence"/>
</dbReference>
<organism evidence="1 2">
    <name type="scientific">Aquarana catesbeiana</name>
    <name type="common">American bullfrog</name>
    <name type="synonym">Rana catesbeiana</name>
    <dbReference type="NCBI Taxonomy" id="8400"/>
    <lineage>
        <taxon>Eukaryota</taxon>
        <taxon>Metazoa</taxon>
        <taxon>Chordata</taxon>
        <taxon>Craniata</taxon>
        <taxon>Vertebrata</taxon>
        <taxon>Euteleostomi</taxon>
        <taxon>Amphibia</taxon>
        <taxon>Batrachia</taxon>
        <taxon>Anura</taxon>
        <taxon>Neobatrachia</taxon>
        <taxon>Ranoidea</taxon>
        <taxon>Ranidae</taxon>
        <taxon>Aquarana</taxon>
    </lineage>
</organism>